<name>A0A3G5AIJ7_9VIRU</name>
<accession>A0A3G5AIJ7</accession>
<protein>
    <submittedName>
        <fullName evidence="2">Uncharacterized protein</fullName>
    </submittedName>
</protein>
<evidence type="ECO:0000313" key="2">
    <source>
        <dbReference type="EMBL" id="AYV86978.1"/>
    </source>
</evidence>
<dbReference type="EMBL" id="MK072522">
    <property type="protein sequence ID" value="AYV86978.1"/>
    <property type="molecule type" value="Genomic_DNA"/>
</dbReference>
<gene>
    <name evidence="2" type="ORF">Sylvanvirus16_19</name>
</gene>
<organism evidence="2">
    <name type="scientific">Sylvanvirus sp</name>
    <dbReference type="NCBI Taxonomy" id="2487774"/>
    <lineage>
        <taxon>Viruses</taxon>
    </lineage>
</organism>
<feature type="compositionally biased region" description="Basic residues" evidence="1">
    <location>
        <begin position="10"/>
        <end position="20"/>
    </location>
</feature>
<sequence length="85" mass="9719">MSAKIDSKKVKTSSHKRQTKKVTSLFKGSCQPPQGFMPCPMCNMGRFEEKNYMCPDCRKQVFGSASCCRMPSNEERLNTYVHLFS</sequence>
<feature type="region of interest" description="Disordered" evidence="1">
    <location>
        <begin position="1"/>
        <end position="20"/>
    </location>
</feature>
<evidence type="ECO:0000256" key="1">
    <source>
        <dbReference type="SAM" id="MobiDB-lite"/>
    </source>
</evidence>
<reference evidence="2" key="1">
    <citation type="submission" date="2018-10" db="EMBL/GenBank/DDBJ databases">
        <title>Hidden diversity of soil giant viruses.</title>
        <authorList>
            <person name="Schulz F."/>
            <person name="Alteio L."/>
            <person name="Goudeau D."/>
            <person name="Ryan E.M."/>
            <person name="Malmstrom R.R."/>
            <person name="Blanchard J."/>
            <person name="Woyke T."/>
        </authorList>
    </citation>
    <scope>NUCLEOTIDE SEQUENCE</scope>
    <source>
        <strain evidence="2">SYV1</strain>
    </source>
</reference>
<proteinExistence type="predicted"/>